<protein>
    <submittedName>
        <fullName evidence="1">Uncharacterized protein</fullName>
    </submittedName>
</protein>
<dbReference type="VEuPathDB" id="FungiDB:FOXG_19599"/>
<dbReference type="RefSeq" id="XP_018244250.1">
    <property type="nucleotide sequence ID" value="XM_018399858.1"/>
</dbReference>
<reference evidence="1" key="2">
    <citation type="journal article" date="2010" name="Nature">
        <title>Comparative genomics reveals mobile pathogenicity chromosomes in Fusarium.</title>
        <authorList>
            <person name="Ma L.J."/>
            <person name="van der Does H.C."/>
            <person name="Borkovich K.A."/>
            <person name="Coleman J.J."/>
            <person name="Daboussi M.J."/>
            <person name="Di Pietro A."/>
            <person name="Dufresne M."/>
            <person name="Freitag M."/>
            <person name="Grabherr M."/>
            <person name="Henrissat B."/>
            <person name="Houterman P.M."/>
            <person name="Kang S."/>
            <person name="Shim W.B."/>
            <person name="Woloshuk C."/>
            <person name="Xie X."/>
            <person name="Xu J.R."/>
            <person name="Antoniw J."/>
            <person name="Baker S.E."/>
            <person name="Bluhm B.H."/>
            <person name="Breakspear A."/>
            <person name="Brown D.W."/>
            <person name="Butchko R.A."/>
            <person name="Chapman S."/>
            <person name="Coulson R."/>
            <person name="Coutinho P.M."/>
            <person name="Danchin E.G."/>
            <person name="Diener A."/>
            <person name="Gale L.R."/>
            <person name="Gardiner D.M."/>
            <person name="Goff S."/>
            <person name="Hammond-Kosack K.E."/>
            <person name="Hilburn K."/>
            <person name="Hua-Van A."/>
            <person name="Jonkers W."/>
            <person name="Kazan K."/>
            <person name="Kodira C.D."/>
            <person name="Koehrsen M."/>
            <person name="Kumar L."/>
            <person name="Lee Y.H."/>
            <person name="Li L."/>
            <person name="Manners J.M."/>
            <person name="Miranda-Saavedra D."/>
            <person name="Mukherjee M."/>
            <person name="Park G."/>
            <person name="Park J."/>
            <person name="Park S.Y."/>
            <person name="Proctor R.H."/>
            <person name="Regev A."/>
            <person name="Ruiz-Roldan M.C."/>
            <person name="Sain D."/>
            <person name="Sakthikumar S."/>
            <person name="Sykes S."/>
            <person name="Schwartz D.C."/>
            <person name="Turgeon B.G."/>
            <person name="Wapinski I."/>
            <person name="Yoder O."/>
            <person name="Young S."/>
            <person name="Zeng Q."/>
            <person name="Zhou S."/>
            <person name="Galagan J."/>
            <person name="Cuomo C.A."/>
            <person name="Kistler H.C."/>
            <person name="Rep M."/>
        </authorList>
    </citation>
    <scope>NUCLEOTIDE SEQUENCE [LARGE SCALE GENOMIC DNA]</scope>
    <source>
        <strain evidence="1">4287</strain>
    </source>
</reference>
<dbReference type="GeneID" id="28960305"/>
<dbReference type="EMBL" id="DS231704">
    <property type="protein sequence ID" value="KNB06205.1"/>
    <property type="molecule type" value="Genomic_DNA"/>
</dbReference>
<dbReference type="Proteomes" id="UP000009097">
    <property type="component" value="Unassembled WGS sequence"/>
</dbReference>
<dbReference type="KEGG" id="fox:FOXG_19599"/>
<gene>
    <name evidence="1" type="ORF">FOXG_19599</name>
</gene>
<proteinExistence type="predicted"/>
<evidence type="ECO:0000313" key="1">
    <source>
        <dbReference type="EMBL" id="KNB06205.1"/>
    </source>
</evidence>
<organism evidence="1 2">
    <name type="scientific">Fusarium oxysporum f. sp. lycopersici (strain 4287 / CBS 123668 / FGSC 9935 / NRRL 34936)</name>
    <name type="common">Fusarium vascular wilt of tomato</name>
    <dbReference type="NCBI Taxonomy" id="426428"/>
    <lineage>
        <taxon>Eukaryota</taxon>
        <taxon>Fungi</taxon>
        <taxon>Dikarya</taxon>
        <taxon>Ascomycota</taxon>
        <taxon>Pezizomycotina</taxon>
        <taxon>Sordariomycetes</taxon>
        <taxon>Hypocreomycetidae</taxon>
        <taxon>Hypocreales</taxon>
        <taxon>Nectriaceae</taxon>
        <taxon>Fusarium</taxon>
        <taxon>Fusarium oxysporum species complex</taxon>
    </lineage>
</organism>
<reference evidence="1" key="1">
    <citation type="submission" date="2007-04" db="EMBL/GenBank/DDBJ databases">
        <authorList>
            <consortium name="The Broad Institute Genome Sequencing Platform"/>
            <person name="Birren B."/>
            <person name="Lander E."/>
            <person name="Galagan J."/>
            <person name="Nusbaum C."/>
            <person name="Devon K."/>
            <person name="Ma L.-J."/>
            <person name="Jaffe D."/>
            <person name="Butler J."/>
            <person name="Alvarez P."/>
            <person name="Gnerre S."/>
            <person name="Grabherr M."/>
            <person name="Kleber M."/>
            <person name="Mauceli E."/>
            <person name="Brockman W."/>
            <person name="MacCallum I.A."/>
            <person name="Young S."/>
            <person name="LaButti K."/>
            <person name="DeCaprio D."/>
            <person name="Crawford M."/>
            <person name="Koehrsen M."/>
            <person name="Engels R."/>
            <person name="Montgomery P."/>
            <person name="Pearson M."/>
            <person name="Howarth C."/>
            <person name="Larson L."/>
            <person name="White J."/>
            <person name="O'Leary S."/>
            <person name="Kodira C."/>
            <person name="Zeng Q."/>
            <person name="Yandava C."/>
            <person name="Alvarado L."/>
            <person name="Kistler C."/>
            <person name="Shim W.-B."/>
            <person name="Kang S."/>
            <person name="Woloshuk C."/>
        </authorList>
    </citation>
    <scope>NUCLEOTIDE SEQUENCE</scope>
    <source>
        <strain evidence="1">4287</strain>
    </source>
</reference>
<name>A0A0J9V4Q0_FUSO4</name>
<dbReference type="AlphaFoldDB" id="A0A0J9V4Q0"/>
<accession>A0A0J9V4Q0</accession>
<evidence type="ECO:0000313" key="2">
    <source>
        <dbReference type="Proteomes" id="UP000009097"/>
    </source>
</evidence>
<sequence length="45" mass="5548">MPKYAQDHDMSWILSYLYLYDIWCNNQCISSQWQHKVKTQHVCEL</sequence>